<keyword evidence="2" id="KW-0732">Signal</keyword>
<dbReference type="EMBL" id="QUTD01004011">
    <property type="protein sequence ID" value="RHY70180.1"/>
    <property type="molecule type" value="Genomic_DNA"/>
</dbReference>
<dbReference type="Pfam" id="PF12146">
    <property type="entry name" value="Hydrolase_4"/>
    <property type="match status" value="1"/>
</dbReference>
<dbReference type="VEuPathDB" id="FungiDB:H257_09438"/>
<dbReference type="InterPro" id="IPR022742">
    <property type="entry name" value="Hydrolase_4"/>
</dbReference>
<sequence>MLLELALGVAGLFTASAVTLRVLYGPGEEEAKERMDVPPLSLEVALLKMFNRDTEYVFRNNGYRLYTQWWTPLEPSPKGVVLLVHGMNGHSGRSTPFFNLLLRDGWVAAAYDTHGFGRSTGRHGHVTSIAELADDALFMVRHFKQRFPNVPLFLIGGSMGGLTVVHTALKLQAQSDAGLLAGVIFHAPALHVAADVRPPPHVEFVGRLLVQLAPKLPLLPSVDATPPPANTPPLSMPEEEADPLFYDGRLQLGTGLAVLAGIEQVSSQLHKLTLPMLVQHGEADAVVPYDAYVALLLLVASSKDKTLHLYPGGGHLLIAEGEAVSAPFMRDMLAWLNARALGSTSSSPSTSHMSPESSMINMLALSRCVTSDFSIPGRGGCWCGATSSCHEDKWPHHRLLQRNQSDNELSGHGATSTAGKTL</sequence>
<feature type="domain" description="Serine aminopeptidase S33" evidence="3">
    <location>
        <begin position="76"/>
        <end position="320"/>
    </location>
</feature>
<protein>
    <recommendedName>
        <fullName evidence="3">Serine aminopeptidase S33 domain-containing protein</fullName>
    </recommendedName>
</protein>
<evidence type="ECO:0000256" key="1">
    <source>
        <dbReference type="SAM" id="MobiDB-lite"/>
    </source>
</evidence>
<evidence type="ECO:0000259" key="3">
    <source>
        <dbReference type="Pfam" id="PF12146"/>
    </source>
</evidence>
<dbReference type="InterPro" id="IPR029058">
    <property type="entry name" value="AB_hydrolase_fold"/>
</dbReference>
<dbReference type="InterPro" id="IPR000073">
    <property type="entry name" value="AB_hydrolase_1"/>
</dbReference>
<dbReference type="Proteomes" id="UP000266643">
    <property type="component" value="Unassembled WGS sequence"/>
</dbReference>
<evidence type="ECO:0000256" key="2">
    <source>
        <dbReference type="SAM" id="SignalP"/>
    </source>
</evidence>
<reference evidence="4 5" key="1">
    <citation type="submission" date="2018-08" db="EMBL/GenBank/DDBJ databases">
        <title>Aphanomyces genome sequencing and annotation.</title>
        <authorList>
            <person name="Minardi D."/>
            <person name="Oidtmann B."/>
            <person name="Van Der Giezen M."/>
            <person name="Studholme D.J."/>
        </authorList>
    </citation>
    <scope>NUCLEOTIDE SEQUENCE [LARGE SCALE GENOMIC DNA]</scope>
    <source>
        <strain evidence="4 5">D2</strain>
    </source>
</reference>
<feature type="region of interest" description="Disordered" evidence="1">
    <location>
        <begin position="402"/>
        <end position="422"/>
    </location>
</feature>
<proteinExistence type="predicted"/>
<dbReference type="PANTHER" id="PTHR11614">
    <property type="entry name" value="PHOSPHOLIPASE-RELATED"/>
    <property type="match status" value="1"/>
</dbReference>
<organism evidence="4 5">
    <name type="scientific">Aphanomyces astaci</name>
    <name type="common">Crayfish plague agent</name>
    <dbReference type="NCBI Taxonomy" id="112090"/>
    <lineage>
        <taxon>Eukaryota</taxon>
        <taxon>Sar</taxon>
        <taxon>Stramenopiles</taxon>
        <taxon>Oomycota</taxon>
        <taxon>Saprolegniomycetes</taxon>
        <taxon>Saprolegniales</taxon>
        <taxon>Verrucalvaceae</taxon>
        <taxon>Aphanomyces</taxon>
    </lineage>
</organism>
<name>A0A397DZQ5_APHAT</name>
<dbReference type="SUPFAM" id="SSF53474">
    <property type="entry name" value="alpha/beta-Hydrolases"/>
    <property type="match status" value="1"/>
</dbReference>
<evidence type="ECO:0000313" key="4">
    <source>
        <dbReference type="EMBL" id="RHY70180.1"/>
    </source>
</evidence>
<dbReference type="Gene3D" id="3.40.50.1820">
    <property type="entry name" value="alpha/beta hydrolase"/>
    <property type="match status" value="1"/>
</dbReference>
<feature type="signal peptide" evidence="2">
    <location>
        <begin position="1"/>
        <end position="17"/>
    </location>
</feature>
<dbReference type="InterPro" id="IPR051044">
    <property type="entry name" value="MAG_DAG_Lipase"/>
</dbReference>
<comment type="caution">
    <text evidence="4">The sequence shown here is derived from an EMBL/GenBank/DDBJ whole genome shotgun (WGS) entry which is preliminary data.</text>
</comment>
<dbReference type="PRINTS" id="PR00111">
    <property type="entry name" value="ABHYDROLASE"/>
</dbReference>
<accession>A0A397DZQ5</accession>
<dbReference type="AlphaFoldDB" id="A0A397DZQ5"/>
<feature type="chain" id="PRO_5017336565" description="Serine aminopeptidase S33 domain-containing protein" evidence="2">
    <location>
        <begin position="18"/>
        <end position="422"/>
    </location>
</feature>
<gene>
    <name evidence="4" type="ORF">DYB30_007505</name>
</gene>
<evidence type="ECO:0000313" key="5">
    <source>
        <dbReference type="Proteomes" id="UP000266643"/>
    </source>
</evidence>